<evidence type="ECO:0000313" key="2">
    <source>
        <dbReference type="Proteomes" id="UP000247702"/>
    </source>
</evidence>
<comment type="caution">
    <text evidence="1">The sequence shown here is derived from an EMBL/GenBank/DDBJ whole genome shotgun (WGS) entry which is preliminary data.</text>
</comment>
<reference evidence="1 2" key="1">
    <citation type="submission" date="2017-11" db="EMBL/GenBank/DDBJ databases">
        <title>The genome of Rhizophagus clarus HR1 reveals common genetic basis of auxotrophy among arbuscular mycorrhizal fungi.</title>
        <authorList>
            <person name="Kobayashi Y."/>
        </authorList>
    </citation>
    <scope>NUCLEOTIDE SEQUENCE [LARGE SCALE GENOMIC DNA]</scope>
    <source>
        <strain evidence="1 2">HR1</strain>
    </source>
</reference>
<sequence>MEPPTSEDLDSLTALVSQNYAKANNNKLRNDLKKCHKLLLKLVTDLSIVSKPATHAQLITNVATLSRMILDSSFSFAELHRHIITDELRLTMWTRDPDLSSNLHKIAPADFIMIEPIVKHFPRLKLSLFQGLVRTSTNVMEFPTSEDLDSLMALVIRNRAKANKL</sequence>
<dbReference type="EMBL" id="BEXD01002458">
    <property type="protein sequence ID" value="GBB98398.1"/>
    <property type="molecule type" value="Genomic_DNA"/>
</dbReference>
<gene>
    <name evidence="1" type="ORF">RclHR1_03210019</name>
</gene>
<keyword evidence="2" id="KW-1185">Reference proteome</keyword>
<dbReference type="AlphaFoldDB" id="A0A2Z6S2Z4"/>
<dbReference type="Proteomes" id="UP000247702">
    <property type="component" value="Unassembled WGS sequence"/>
</dbReference>
<proteinExistence type="predicted"/>
<protein>
    <submittedName>
        <fullName evidence="1">Uncharacterized protein</fullName>
    </submittedName>
</protein>
<name>A0A2Z6S2Z4_9GLOM</name>
<organism evidence="1 2">
    <name type="scientific">Rhizophagus clarus</name>
    <dbReference type="NCBI Taxonomy" id="94130"/>
    <lineage>
        <taxon>Eukaryota</taxon>
        <taxon>Fungi</taxon>
        <taxon>Fungi incertae sedis</taxon>
        <taxon>Mucoromycota</taxon>
        <taxon>Glomeromycotina</taxon>
        <taxon>Glomeromycetes</taxon>
        <taxon>Glomerales</taxon>
        <taxon>Glomeraceae</taxon>
        <taxon>Rhizophagus</taxon>
    </lineage>
</organism>
<accession>A0A2Z6S2Z4</accession>
<evidence type="ECO:0000313" key="1">
    <source>
        <dbReference type="EMBL" id="GBB98398.1"/>
    </source>
</evidence>